<dbReference type="CDD" id="cd01127">
    <property type="entry name" value="TrwB_TraG_TraD_VirD4"/>
    <property type="match status" value="1"/>
</dbReference>
<gene>
    <name evidence="9" type="ORF">EET67_00775</name>
</gene>
<evidence type="ECO:0000256" key="6">
    <source>
        <dbReference type="SAM" id="MobiDB-lite"/>
    </source>
</evidence>
<proteinExistence type="predicted"/>
<evidence type="ECO:0000256" key="4">
    <source>
        <dbReference type="ARBA" id="ARBA00022989"/>
    </source>
</evidence>
<feature type="region of interest" description="Disordered" evidence="6">
    <location>
        <begin position="1"/>
        <end position="41"/>
    </location>
</feature>
<dbReference type="PANTHER" id="PTHR37937">
    <property type="entry name" value="CONJUGATIVE TRANSFER: DNA TRANSPORT"/>
    <property type="match status" value="1"/>
</dbReference>
<feature type="compositionally biased region" description="Basic residues" evidence="6">
    <location>
        <begin position="1"/>
        <end position="19"/>
    </location>
</feature>
<dbReference type="InterPro" id="IPR019476">
    <property type="entry name" value="T4SS_TraD_DNA-bd"/>
</dbReference>
<reference evidence="9 10" key="1">
    <citation type="submission" date="2018-11" db="EMBL/GenBank/DDBJ databases">
        <title>Pseudaminobacter arsenicus sp. nov., an arsenic-resistant bacterium isolated from arsenic-rich aquifers.</title>
        <authorList>
            <person name="Mu Y."/>
        </authorList>
    </citation>
    <scope>NUCLEOTIDE SEQUENCE [LARGE SCALE GENOMIC DNA]</scope>
    <source>
        <strain evidence="9 10">CB3</strain>
    </source>
</reference>
<dbReference type="PANTHER" id="PTHR37937:SF1">
    <property type="entry name" value="CONJUGATIVE TRANSFER: DNA TRANSPORT"/>
    <property type="match status" value="1"/>
</dbReference>
<dbReference type="Gene3D" id="3.40.50.300">
    <property type="entry name" value="P-loop containing nucleotide triphosphate hydrolases"/>
    <property type="match status" value="2"/>
</dbReference>
<accession>A0A432VBH6</accession>
<comment type="caution">
    <text evidence="9">The sequence shown here is derived from an EMBL/GenBank/DDBJ whole genome shotgun (WGS) entry which is preliminary data.</text>
</comment>
<dbReference type="AlphaFoldDB" id="A0A432VBH6"/>
<feature type="transmembrane region" description="Helical" evidence="7">
    <location>
        <begin position="173"/>
        <end position="196"/>
    </location>
</feature>
<dbReference type="Proteomes" id="UP000281647">
    <property type="component" value="Unassembled WGS sequence"/>
</dbReference>
<comment type="subcellular location">
    <subcellularLocation>
        <location evidence="1">Cell membrane</location>
        <topology evidence="1">Multi-pass membrane protein</topology>
    </subcellularLocation>
</comment>
<organism evidence="9 10">
    <name type="scientific">Borborobacter arsenicus</name>
    <dbReference type="NCBI Taxonomy" id="1851146"/>
    <lineage>
        <taxon>Bacteria</taxon>
        <taxon>Pseudomonadati</taxon>
        <taxon>Pseudomonadota</taxon>
        <taxon>Alphaproteobacteria</taxon>
        <taxon>Hyphomicrobiales</taxon>
        <taxon>Phyllobacteriaceae</taxon>
        <taxon>Borborobacter</taxon>
    </lineage>
</organism>
<feature type="transmembrane region" description="Helical" evidence="7">
    <location>
        <begin position="413"/>
        <end position="432"/>
    </location>
</feature>
<dbReference type="GO" id="GO:0005886">
    <property type="term" value="C:plasma membrane"/>
    <property type="evidence" value="ECO:0007669"/>
    <property type="project" value="UniProtKB-SubCell"/>
</dbReference>
<feature type="domain" description="Type IV secretion system coupling protein TraD DNA-binding" evidence="8">
    <location>
        <begin position="243"/>
        <end position="609"/>
    </location>
</feature>
<keyword evidence="10" id="KW-1185">Reference proteome</keyword>
<dbReference type="OrthoDB" id="102453at2"/>
<keyword evidence="2" id="KW-1003">Cell membrane</keyword>
<evidence type="ECO:0000259" key="8">
    <source>
        <dbReference type="Pfam" id="PF10412"/>
    </source>
</evidence>
<evidence type="ECO:0000256" key="5">
    <source>
        <dbReference type="ARBA" id="ARBA00023136"/>
    </source>
</evidence>
<evidence type="ECO:0000313" key="9">
    <source>
        <dbReference type="EMBL" id="RUM99476.1"/>
    </source>
</evidence>
<feature type="compositionally biased region" description="Basic and acidic residues" evidence="6">
    <location>
        <begin position="28"/>
        <end position="40"/>
    </location>
</feature>
<sequence>MPASRRPCRRLRLHQRRRNPVAPSGRIAHRDSGRSGDRRQSSSFCLAGDRVAAKQPDRHLARPAQSVGSPAMNLHPLTPRKPQLPAALASIVTFAVIFLLGIAIHFVVIPPVAWLPAADEARTADPAFLFLMLRTLFDEAVFRSDLYSRIDGVLTLPWTVLDTLRFLDLHVSLAIRTAAIILAAMVAGMTAHRLVLHRTLAQPSVRHIKGPRLLDGRAARSALLAAWHRRYGVAEQGIELAKGIPMPRQLETEHFLIAGGTGAGKTTILQSMMHGVIGRGDRMLALDVKGDVTARLPTRNAALLSLDDARSRRWDLGLDVVSREDAEELAIELIPETSDPSWSAGARRVLACLVGYLQDEYGPSARNWSWAELERLLMSPIEVLYGAVLERDPATAIFLDTSQDETRKQAMSFYLVLIANALPVVSACARMGSSRGPGISFRQWVSAGNAPQVLILRQSQRYPELSATIARLGLKFVADAAADRTAQAAPAPVWLMLDELPQIGKTPAVPRLAAIGRSAGIRLVVTVQSPAQLREIYGAEGCQHLLDNLITKIVGRTSSGKTASEISEHWTGKRTVEYWERGARDGSGAIRSERQTDEVAVVEPAFLSDGLGLGSASDGRPIVRALVLGHGDVCLLEWPVGLWRDRRPSTIARSRQPASTSARG</sequence>
<dbReference type="Pfam" id="PF10412">
    <property type="entry name" value="TrwB_AAD_bind"/>
    <property type="match status" value="1"/>
</dbReference>
<dbReference type="InterPro" id="IPR027417">
    <property type="entry name" value="P-loop_NTPase"/>
</dbReference>
<evidence type="ECO:0000256" key="3">
    <source>
        <dbReference type="ARBA" id="ARBA00022692"/>
    </source>
</evidence>
<keyword evidence="4 7" id="KW-1133">Transmembrane helix</keyword>
<protein>
    <submittedName>
        <fullName evidence="9">DUF853 family protein</fullName>
    </submittedName>
</protein>
<evidence type="ECO:0000313" key="10">
    <source>
        <dbReference type="Proteomes" id="UP000281647"/>
    </source>
</evidence>
<feature type="region of interest" description="Disordered" evidence="6">
    <location>
        <begin position="53"/>
        <end position="72"/>
    </location>
</feature>
<evidence type="ECO:0000256" key="7">
    <source>
        <dbReference type="SAM" id="Phobius"/>
    </source>
</evidence>
<dbReference type="SUPFAM" id="SSF52540">
    <property type="entry name" value="P-loop containing nucleoside triphosphate hydrolases"/>
    <property type="match status" value="1"/>
</dbReference>
<feature type="transmembrane region" description="Helical" evidence="7">
    <location>
        <begin position="86"/>
        <end position="109"/>
    </location>
</feature>
<dbReference type="EMBL" id="RKST01000001">
    <property type="protein sequence ID" value="RUM99476.1"/>
    <property type="molecule type" value="Genomic_DNA"/>
</dbReference>
<evidence type="ECO:0000256" key="1">
    <source>
        <dbReference type="ARBA" id="ARBA00004651"/>
    </source>
</evidence>
<evidence type="ECO:0000256" key="2">
    <source>
        <dbReference type="ARBA" id="ARBA00022475"/>
    </source>
</evidence>
<dbReference type="InterPro" id="IPR051539">
    <property type="entry name" value="T4SS-coupling_protein"/>
</dbReference>
<keyword evidence="3 7" id="KW-0812">Transmembrane</keyword>
<name>A0A432VBH6_9HYPH</name>
<keyword evidence="5 7" id="KW-0472">Membrane</keyword>